<reference evidence="1 2" key="1">
    <citation type="submission" date="2018-01" db="EMBL/GenBank/DDBJ databases">
        <title>Complete genome sequence of Salinigranum rubrum GX10T, an extremely halophilic archaeon isolated from a marine solar saltern.</title>
        <authorList>
            <person name="Han S."/>
        </authorList>
    </citation>
    <scope>NUCLEOTIDE SEQUENCE [LARGE SCALE GENOMIC DNA]</scope>
    <source>
        <strain evidence="1 2">GX10</strain>
    </source>
</reference>
<dbReference type="Gene3D" id="3.40.50.150">
    <property type="entry name" value="Vaccinia Virus protein VP39"/>
    <property type="match status" value="1"/>
</dbReference>
<dbReference type="CDD" id="cd02440">
    <property type="entry name" value="AdoMet_MTases"/>
    <property type="match status" value="1"/>
</dbReference>
<accession>A0A2I8VNV8</accession>
<dbReference type="SUPFAM" id="SSF53335">
    <property type="entry name" value="S-adenosyl-L-methionine-dependent methyltransferases"/>
    <property type="match status" value="1"/>
</dbReference>
<evidence type="ECO:0000313" key="2">
    <source>
        <dbReference type="Proteomes" id="UP000236584"/>
    </source>
</evidence>
<dbReference type="InterPro" id="IPR029063">
    <property type="entry name" value="SAM-dependent_MTases_sf"/>
</dbReference>
<dbReference type="OrthoDB" id="338984at2157"/>
<organism evidence="1 2">
    <name type="scientific">Salinigranum rubrum</name>
    <dbReference type="NCBI Taxonomy" id="755307"/>
    <lineage>
        <taxon>Archaea</taxon>
        <taxon>Methanobacteriati</taxon>
        <taxon>Methanobacteriota</taxon>
        <taxon>Stenosarchaea group</taxon>
        <taxon>Halobacteria</taxon>
        <taxon>Halobacteriales</taxon>
        <taxon>Haloferacaceae</taxon>
        <taxon>Salinigranum</taxon>
    </lineage>
</organism>
<dbReference type="AlphaFoldDB" id="A0A2I8VNV8"/>
<gene>
    <name evidence="1" type="ORF">C2R22_19850</name>
</gene>
<keyword evidence="2" id="KW-1185">Reference proteome</keyword>
<dbReference type="Proteomes" id="UP000236584">
    <property type="component" value="Chromosome"/>
</dbReference>
<proteinExistence type="predicted"/>
<evidence type="ECO:0000313" key="1">
    <source>
        <dbReference type="EMBL" id="AUV83620.1"/>
    </source>
</evidence>
<name>A0A2I8VNV8_9EURY</name>
<dbReference type="KEGG" id="srub:C2R22_19850"/>
<protein>
    <recommendedName>
        <fullName evidence="3">SAM-dependent methyltransferase</fullName>
    </recommendedName>
</protein>
<dbReference type="EMBL" id="CP026309">
    <property type="protein sequence ID" value="AUV83620.1"/>
    <property type="molecule type" value="Genomic_DNA"/>
</dbReference>
<sequence>MKGDFERYLSAKATVDDRALNREVLARFRDDVLTQREPRILEAGAGTAAFCRRFLSWEDLPDCTYVAVDTDPDLLATARERVLEAAREEGFSASLADPSLAPGPVPDVDGATTVAAIRLSGPARIDVYLVAGDALAVASRGWDVLVAQAFVDLLSPPDVERLVSGVAAGGPVYFPITFDGGTAFSPPHPADDAVLDAYHATMVGDGEGDRLGARAGRRLRTLLPDFGVDLVSVGDSDWCVEPTDRAGEGAGDESKSYPADEAYFLAVLVDTVADAVRGRLSDETVDAWLTARKRQRDTGELRFGARNLDLYGQRS</sequence>
<dbReference type="GeneID" id="35594396"/>
<dbReference type="RefSeq" id="WP_103427309.1">
    <property type="nucleotide sequence ID" value="NZ_CP026309.1"/>
</dbReference>
<evidence type="ECO:0008006" key="3">
    <source>
        <dbReference type="Google" id="ProtNLM"/>
    </source>
</evidence>